<gene>
    <name evidence="1" type="ORF">M9H77_11142</name>
</gene>
<accession>A0ACC0BDZ0</accession>
<evidence type="ECO:0000313" key="1">
    <source>
        <dbReference type="EMBL" id="KAI5670778.1"/>
    </source>
</evidence>
<proteinExistence type="predicted"/>
<protein>
    <submittedName>
        <fullName evidence="1">Uncharacterized protein</fullName>
    </submittedName>
</protein>
<name>A0ACC0BDZ0_CATRO</name>
<keyword evidence="2" id="KW-1185">Reference proteome</keyword>
<dbReference type="EMBL" id="CM044703">
    <property type="protein sequence ID" value="KAI5670778.1"/>
    <property type="molecule type" value="Genomic_DNA"/>
</dbReference>
<evidence type="ECO:0000313" key="2">
    <source>
        <dbReference type="Proteomes" id="UP001060085"/>
    </source>
</evidence>
<dbReference type="Proteomes" id="UP001060085">
    <property type="component" value="Linkage Group LG03"/>
</dbReference>
<sequence length="86" mass="9696">MKVPGELNSVVCTGIKSKIRSRRRNITSERRKKPSGGRGILGLIAGILKYLGVRIVQFYCVKTLRAVDTRYMRNSQGKRETKRSAS</sequence>
<organism evidence="1 2">
    <name type="scientific">Catharanthus roseus</name>
    <name type="common">Madagascar periwinkle</name>
    <name type="synonym">Vinca rosea</name>
    <dbReference type="NCBI Taxonomy" id="4058"/>
    <lineage>
        <taxon>Eukaryota</taxon>
        <taxon>Viridiplantae</taxon>
        <taxon>Streptophyta</taxon>
        <taxon>Embryophyta</taxon>
        <taxon>Tracheophyta</taxon>
        <taxon>Spermatophyta</taxon>
        <taxon>Magnoliopsida</taxon>
        <taxon>eudicotyledons</taxon>
        <taxon>Gunneridae</taxon>
        <taxon>Pentapetalae</taxon>
        <taxon>asterids</taxon>
        <taxon>lamiids</taxon>
        <taxon>Gentianales</taxon>
        <taxon>Apocynaceae</taxon>
        <taxon>Rauvolfioideae</taxon>
        <taxon>Vinceae</taxon>
        <taxon>Catharanthinae</taxon>
        <taxon>Catharanthus</taxon>
    </lineage>
</organism>
<comment type="caution">
    <text evidence="1">The sequence shown here is derived from an EMBL/GenBank/DDBJ whole genome shotgun (WGS) entry which is preliminary data.</text>
</comment>
<reference evidence="2" key="1">
    <citation type="journal article" date="2023" name="Nat. Plants">
        <title>Single-cell RNA sequencing provides a high-resolution roadmap for understanding the multicellular compartmentation of specialized metabolism.</title>
        <authorList>
            <person name="Sun S."/>
            <person name="Shen X."/>
            <person name="Li Y."/>
            <person name="Li Y."/>
            <person name="Wang S."/>
            <person name="Li R."/>
            <person name="Zhang H."/>
            <person name="Shen G."/>
            <person name="Guo B."/>
            <person name="Wei J."/>
            <person name="Xu J."/>
            <person name="St-Pierre B."/>
            <person name="Chen S."/>
            <person name="Sun C."/>
        </authorList>
    </citation>
    <scope>NUCLEOTIDE SEQUENCE [LARGE SCALE GENOMIC DNA]</scope>
</reference>